<dbReference type="SUPFAM" id="SSF52833">
    <property type="entry name" value="Thioredoxin-like"/>
    <property type="match status" value="1"/>
</dbReference>
<feature type="signal peptide" evidence="1">
    <location>
        <begin position="1"/>
        <end position="18"/>
    </location>
</feature>
<comment type="caution">
    <text evidence="2">The sequence shown here is derived from an EMBL/GenBank/DDBJ whole genome shotgun (WGS) entry which is preliminary data.</text>
</comment>
<dbReference type="STRING" id="1903952.BIT28_26730"/>
<feature type="chain" id="PRO_5012458010" description="Thioredoxin family protein" evidence="1">
    <location>
        <begin position="19"/>
        <end position="144"/>
    </location>
</feature>
<reference evidence="2 3" key="1">
    <citation type="submission" date="2016-09" db="EMBL/GenBank/DDBJ databases">
        <title>Photobacterium proteolyticum sp. nov. a protease producing bacterium isolated from ocean sediments of Laizhou Bay.</title>
        <authorList>
            <person name="Li Y."/>
        </authorList>
    </citation>
    <scope>NUCLEOTIDE SEQUENCE [LARGE SCALE GENOMIC DNA]</scope>
    <source>
        <strain evidence="2 3">13-12</strain>
    </source>
</reference>
<evidence type="ECO:0008006" key="4">
    <source>
        <dbReference type="Google" id="ProtNLM"/>
    </source>
</evidence>
<dbReference type="InterPro" id="IPR036249">
    <property type="entry name" value="Thioredoxin-like_sf"/>
</dbReference>
<sequence length="144" mass="16247">MIRFLFLPLLLVSSMAAARPDNIYDPSRDAFSDYQNARISASSKHQNIFVIAGGNWCSYCYKFERNLKESALDLVIENNFILMKANFGDGNDNERFFSLFPEITIYPHIMIISPEGKLLESTVPSTESEFRGLLSKYAVTATSA</sequence>
<dbReference type="RefSeq" id="WP_075761724.1">
    <property type="nucleotide sequence ID" value="NZ_MJIL01000035.1"/>
</dbReference>
<dbReference type="OrthoDB" id="195735at2"/>
<evidence type="ECO:0000313" key="2">
    <source>
        <dbReference type="EMBL" id="OLQ81685.1"/>
    </source>
</evidence>
<accession>A0A1Q9H261</accession>
<dbReference type="Proteomes" id="UP000186905">
    <property type="component" value="Unassembled WGS sequence"/>
</dbReference>
<name>A0A1Q9H261_9GAMM</name>
<dbReference type="AlphaFoldDB" id="A0A1Q9H261"/>
<gene>
    <name evidence="2" type="ORF">BIT28_26730</name>
</gene>
<keyword evidence="1" id="KW-0732">Signal</keyword>
<evidence type="ECO:0000256" key="1">
    <source>
        <dbReference type="SAM" id="SignalP"/>
    </source>
</evidence>
<dbReference type="Gene3D" id="3.40.30.10">
    <property type="entry name" value="Glutaredoxin"/>
    <property type="match status" value="1"/>
</dbReference>
<organism evidence="2 3">
    <name type="scientific">Photobacterium proteolyticum</name>
    <dbReference type="NCBI Taxonomy" id="1903952"/>
    <lineage>
        <taxon>Bacteria</taxon>
        <taxon>Pseudomonadati</taxon>
        <taxon>Pseudomonadota</taxon>
        <taxon>Gammaproteobacteria</taxon>
        <taxon>Vibrionales</taxon>
        <taxon>Vibrionaceae</taxon>
        <taxon>Photobacterium</taxon>
    </lineage>
</organism>
<evidence type="ECO:0000313" key="3">
    <source>
        <dbReference type="Proteomes" id="UP000186905"/>
    </source>
</evidence>
<dbReference type="EMBL" id="MJIL01000035">
    <property type="protein sequence ID" value="OLQ81685.1"/>
    <property type="molecule type" value="Genomic_DNA"/>
</dbReference>
<protein>
    <recommendedName>
        <fullName evidence="4">Thioredoxin family protein</fullName>
    </recommendedName>
</protein>
<dbReference type="Pfam" id="PF13899">
    <property type="entry name" value="Thioredoxin_7"/>
    <property type="match status" value="1"/>
</dbReference>
<keyword evidence="3" id="KW-1185">Reference proteome</keyword>
<proteinExistence type="predicted"/>